<dbReference type="SUPFAM" id="SSF55136">
    <property type="entry name" value="Probable bacterial effector-binding domain"/>
    <property type="match status" value="1"/>
</dbReference>
<dbReference type="Gene3D" id="3.20.80.10">
    <property type="entry name" value="Regulatory factor, effector binding domain"/>
    <property type="match status" value="1"/>
</dbReference>
<evidence type="ECO:0000313" key="6">
    <source>
        <dbReference type="Proteomes" id="UP000528457"/>
    </source>
</evidence>
<dbReference type="InterPro" id="IPR018060">
    <property type="entry name" value="HTH_AraC"/>
</dbReference>
<sequence length="292" mass="33392">MDWSTRIQRVIEYIENNLDGDVSVDVAAEIACSSKYHFHRMFHATLGITFAEHVRRRRLSKAGAELLSSTEKIIDIAAKYGFESPNAFTRAFRNLHGINPSEARSGNIKLSAYRPASSQTKAEGEDMLQYRIVEKPEFQIIGKAKEFDYETFIKTGPKFWKEYVGSEEYARLSELSLGRSGVISEAPLMSVFFPNEDGCRDSFNDVLCIEKTPDMESNIFSHFSIPSASYAEFSCRYPASVKTNKRIYGEWFEATGYERDSSKPDIAAYFPIAFRPLKDMEIRWWIPVVKKS</sequence>
<dbReference type="SMART" id="SM00342">
    <property type="entry name" value="HTH_ARAC"/>
    <property type="match status" value="1"/>
</dbReference>
<keyword evidence="1" id="KW-0805">Transcription regulation</keyword>
<dbReference type="InParanoid" id="A0A7X0JUW4"/>
<dbReference type="PROSITE" id="PS01124">
    <property type="entry name" value="HTH_ARAC_FAMILY_2"/>
    <property type="match status" value="1"/>
</dbReference>
<protein>
    <submittedName>
        <fullName evidence="5">AraC family transcriptional regulator</fullName>
    </submittedName>
</protein>
<keyword evidence="2" id="KW-0238">DNA-binding</keyword>
<dbReference type="SUPFAM" id="SSF46689">
    <property type="entry name" value="Homeodomain-like"/>
    <property type="match status" value="2"/>
</dbReference>
<dbReference type="RefSeq" id="WP_166846608.1">
    <property type="nucleotide sequence ID" value="NZ_JAAONY010000002.1"/>
</dbReference>
<name>A0A7X0JUW4_9GAMM</name>
<dbReference type="InterPro" id="IPR050959">
    <property type="entry name" value="MarA-like"/>
</dbReference>
<comment type="caution">
    <text evidence="5">The sequence shown here is derived from an EMBL/GenBank/DDBJ whole genome shotgun (WGS) entry which is preliminary data.</text>
</comment>
<dbReference type="InterPro" id="IPR020449">
    <property type="entry name" value="Tscrpt_reg_AraC-type_HTH"/>
</dbReference>
<feature type="domain" description="HTH araC/xylS-type" evidence="4">
    <location>
        <begin position="8"/>
        <end position="106"/>
    </location>
</feature>
<dbReference type="InterPro" id="IPR009057">
    <property type="entry name" value="Homeodomain-like_sf"/>
</dbReference>
<evidence type="ECO:0000256" key="3">
    <source>
        <dbReference type="ARBA" id="ARBA00023163"/>
    </source>
</evidence>
<dbReference type="Pfam" id="PF14526">
    <property type="entry name" value="Cass2"/>
    <property type="match status" value="1"/>
</dbReference>
<dbReference type="Proteomes" id="UP000528457">
    <property type="component" value="Unassembled WGS sequence"/>
</dbReference>
<dbReference type="PANTHER" id="PTHR47504">
    <property type="entry name" value="RIGHT ORIGIN-BINDING PROTEIN"/>
    <property type="match status" value="1"/>
</dbReference>
<proteinExistence type="predicted"/>
<gene>
    <name evidence="5" type="ORF">HNR48_002443</name>
</gene>
<dbReference type="AlphaFoldDB" id="A0A7X0JUW4"/>
<dbReference type="Gene3D" id="1.10.10.60">
    <property type="entry name" value="Homeodomain-like"/>
    <property type="match status" value="2"/>
</dbReference>
<dbReference type="EMBL" id="JACHHT010000002">
    <property type="protein sequence ID" value="MBB6522158.1"/>
    <property type="molecule type" value="Genomic_DNA"/>
</dbReference>
<dbReference type="GO" id="GO:0003700">
    <property type="term" value="F:DNA-binding transcription factor activity"/>
    <property type="evidence" value="ECO:0007669"/>
    <property type="project" value="InterPro"/>
</dbReference>
<evidence type="ECO:0000259" key="4">
    <source>
        <dbReference type="PROSITE" id="PS01124"/>
    </source>
</evidence>
<dbReference type="GO" id="GO:0043565">
    <property type="term" value="F:sequence-specific DNA binding"/>
    <property type="evidence" value="ECO:0007669"/>
    <property type="project" value="InterPro"/>
</dbReference>
<dbReference type="PRINTS" id="PR00032">
    <property type="entry name" value="HTHARAC"/>
</dbReference>
<evidence type="ECO:0000256" key="1">
    <source>
        <dbReference type="ARBA" id="ARBA00023015"/>
    </source>
</evidence>
<keyword evidence="6" id="KW-1185">Reference proteome</keyword>
<dbReference type="InterPro" id="IPR029441">
    <property type="entry name" value="Cass2"/>
</dbReference>
<organism evidence="5 6">
    <name type="scientific">Pseudoteredinibacter isoporae</name>
    <dbReference type="NCBI Taxonomy" id="570281"/>
    <lineage>
        <taxon>Bacteria</taxon>
        <taxon>Pseudomonadati</taxon>
        <taxon>Pseudomonadota</taxon>
        <taxon>Gammaproteobacteria</taxon>
        <taxon>Cellvibrionales</taxon>
        <taxon>Cellvibrionaceae</taxon>
        <taxon>Pseudoteredinibacter</taxon>
    </lineage>
</organism>
<keyword evidence="3" id="KW-0804">Transcription</keyword>
<dbReference type="InterPro" id="IPR011256">
    <property type="entry name" value="Reg_factor_effector_dom_sf"/>
</dbReference>
<reference evidence="5 6" key="1">
    <citation type="submission" date="2020-08" db="EMBL/GenBank/DDBJ databases">
        <title>Genomic Encyclopedia of Type Strains, Phase IV (KMG-IV): sequencing the most valuable type-strain genomes for metagenomic binning, comparative biology and taxonomic classification.</title>
        <authorList>
            <person name="Goeker M."/>
        </authorList>
    </citation>
    <scope>NUCLEOTIDE SEQUENCE [LARGE SCALE GENOMIC DNA]</scope>
    <source>
        <strain evidence="5 6">DSM 22368</strain>
    </source>
</reference>
<evidence type="ECO:0000313" key="5">
    <source>
        <dbReference type="EMBL" id="MBB6522158.1"/>
    </source>
</evidence>
<dbReference type="SMART" id="SM00871">
    <property type="entry name" value="AraC_E_bind"/>
    <property type="match status" value="1"/>
</dbReference>
<dbReference type="PANTHER" id="PTHR47504:SF5">
    <property type="entry name" value="RIGHT ORIGIN-BINDING PROTEIN"/>
    <property type="match status" value="1"/>
</dbReference>
<accession>A0A7X0JUW4</accession>
<evidence type="ECO:0000256" key="2">
    <source>
        <dbReference type="ARBA" id="ARBA00023125"/>
    </source>
</evidence>
<dbReference type="Pfam" id="PF12833">
    <property type="entry name" value="HTH_18"/>
    <property type="match status" value="1"/>
</dbReference>
<dbReference type="InterPro" id="IPR010499">
    <property type="entry name" value="AraC_E-bd"/>
</dbReference>